<dbReference type="GO" id="GO:0005737">
    <property type="term" value="C:cytoplasm"/>
    <property type="evidence" value="ECO:0007669"/>
    <property type="project" value="TreeGrafter"/>
</dbReference>
<dbReference type="InterPro" id="IPR032465">
    <property type="entry name" value="ACMSD"/>
</dbReference>
<dbReference type="GO" id="GO:0016787">
    <property type="term" value="F:hydrolase activity"/>
    <property type="evidence" value="ECO:0007669"/>
    <property type="project" value="InterPro"/>
</dbReference>
<organism evidence="3">
    <name type="scientific">hydrothermal vent metagenome</name>
    <dbReference type="NCBI Taxonomy" id="652676"/>
    <lineage>
        <taxon>unclassified sequences</taxon>
        <taxon>metagenomes</taxon>
        <taxon>ecological metagenomes</taxon>
    </lineage>
</organism>
<proteinExistence type="predicted"/>
<dbReference type="PANTHER" id="PTHR21240:SF28">
    <property type="entry name" value="ISO-OROTATE DECARBOXYLASE (EUROFUNG)"/>
    <property type="match status" value="1"/>
</dbReference>
<sequence length="322" mass="35355">MHIGRRDFLKLSGAAFATTTLSGTLIASDVPGNRPIVDVHMHAYPAATRFTSPIVNPITGAKSPILNGADHLSACIAEMKRHNVVRGIVSGGDGDRLQAAIDWHDRDPDRFVAGAGIRGSEDTPLPPLDTLRKAFSAGKLRVLGEVTSQYAGLSLSDPTYEPYLALAEELDIPVALHTGTMPEGTTFDPCCRPARARFGNPELVEEALNRHPKLRLNLMHAGWPYLDDTMAMLMLYPNVNVDTGALDWLMPRPHFHDYLHTLVDAGFGKRIMFGSDQMYWPDAIGLAIEGVETAAFLTEDQKRDIFYNNAVRFYKLTVSPSS</sequence>
<keyword evidence="1" id="KW-0456">Lyase</keyword>
<dbReference type="PROSITE" id="PS51318">
    <property type="entry name" value="TAT"/>
    <property type="match status" value="1"/>
</dbReference>
<feature type="domain" description="Amidohydrolase-related" evidence="2">
    <location>
        <begin position="94"/>
        <end position="316"/>
    </location>
</feature>
<dbReference type="GO" id="GO:0019748">
    <property type="term" value="P:secondary metabolic process"/>
    <property type="evidence" value="ECO:0007669"/>
    <property type="project" value="TreeGrafter"/>
</dbReference>
<name>A0A170PQA0_9ZZZZ</name>
<evidence type="ECO:0000256" key="1">
    <source>
        <dbReference type="ARBA" id="ARBA00023239"/>
    </source>
</evidence>
<dbReference type="GO" id="GO:0016831">
    <property type="term" value="F:carboxy-lyase activity"/>
    <property type="evidence" value="ECO:0007669"/>
    <property type="project" value="InterPro"/>
</dbReference>
<dbReference type="Pfam" id="PF04909">
    <property type="entry name" value="Amidohydro_2"/>
    <property type="match status" value="1"/>
</dbReference>
<dbReference type="InterPro" id="IPR006311">
    <property type="entry name" value="TAT_signal"/>
</dbReference>
<protein>
    <recommendedName>
        <fullName evidence="2">Amidohydrolase-related domain-containing protein</fullName>
    </recommendedName>
</protein>
<dbReference type="PANTHER" id="PTHR21240">
    <property type="entry name" value="2-AMINO-3-CARBOXYLMUCONATE-6-SEMIALDEHYDE DECARBOXYLASE"/>
    <property type="match status" value="1"/>
</dbReference>
<evidence type="ECO:0000259" key="2">
    <source>
        <dbReference type="Pfam" id="PF04909"/>
    </source>
</evidence>
<reference evidence="3" key="1">
    <citation type="submission" date="2015-10" db="EMBL/GenBank/DDBJ databases">
        <authorList>
            <person name="Gilbert D.G."/>
        </authorList>
    </citation>
    <scope>NUCLEOTIDE SEQUENCE</scope>
</reference>
<dbReference type="AlphaFoldDB" id="A0A170PQA0"/>
<dbReference type="InterPro" id="IPR006680">
    <property type="entry name" value="Amidohydro-rel"/>
</dbReference>
<accession>A0A170PQA0</accession>
<gene>
    <name evidence="3" type="ORF">MGWOODY_Smn44</name>
</gene>
<dbReference type="InterPro" id="IPR032466">
    <property type="entry name" value="Metal_Hydrolase"/>
</dbReference>
<evidence type="ECO:0000313" key="3">
    <source>
        <dbReference type="EMBL" id="CUS46792.1"/>
    </source>
</evidence>
<dbReference type="Gene3D" id="3.20.20.140">
    <property type="entry name" value="Metal-dependent hydrolases"/>
    <property type="match status" value="1"/>
</dbReference>
<dbReference type="EMBL" id="CZQE01000396">
    <property type="protein sequence ID" value="CUS46792.1"/>
    <property type="molecule type" value="Genomic_DNA"/>
</dbReference>
<dbReference type="SUPFAM" id="SSF51556">
    <property type="entry name" value="Metallo-dependent hydrolases"/>
    <property type="match status" value="1"/>
</dbReference>